<dbReference type="CDD" id="cd01066">
    <property type="entry name" value="APP_MetAP"/>
    <property type="match status" value="1"/>
</dbReference>
<dbReference type="AlphaFoldDB" id="A0A2U3KAV8"/>
<dbReference type="Gene3D" id="3.90.230.10">
    <property type="entry name" value="Creatinase/methionine aminopeptidase superfamily"/>
    <property type="match status" value="1"/>
</dbReference>
<protein>
    <recommendedName>
        <fullName evidence="1">Peptidase M24 domain-containing protein</fullName>
    </recommendedName>
</protein>
<dbReference type="PANTHER" id="PTHR46112:SF2">
    <property type="entry name" value="XAA-PRO AMINOPEPTIDASE P-RELATED"/>
    <property type="match status" value="1"/>
</dbReference>
<dbReference type="InterPro" id="IPR050659">
    <property type="entry name" value="Peptidase_M24B"/>
</dbReference>
<dbReference type="InterPro" id="IPR029149">
    <property type="entry name" value="Creatin/AminoP/Spt16_N"/>
</dbReference>
<evidence type="ECO:0000259" key="1">
    <source>
        <dbReference type="Pfam" id="PF00557"/>
    </source>
</evidence>
<evidence type="ECO:0000313" key="3">
    <source>
        <dbReference type="Proteomes" id="UP000238701"/>
    </source>
</evidence>
<dbReference type="PANTHER" id="PTHR46112">
    <property type="entry name" value="AMINOPEPTIDASE"/>
    <property type="match status" value="1"/>
</dbReference>
<dbReference type="InterPro" id="IPR000994">
    <property type="entry name" value="Pept_M24"/>
</dbReference>
<reference evidence="3" key="1">
    <citation type="submission" date="2018-02" db="EMBL/GenBank/DDBJ databases">
        <authorList>
            <person name="Hausmann B."/>
        </authorList>
    </citation>
    <scope>NUCLEOTIDE SEQUENCE [LARGE SCALE GENOMIC DNA]</scope>
    <source>
        <strain evidence="3">Peat soil MAG SbA1</strain>
    </source>
</reference>
<evidence type="ECO:0000313" key="2">
    <source>
        <dbReference type="EMBL" id="SPF36802.1"/>
    </source>
</evidence>
<gene>
    <name evidence="2" type="ORF">SBA1_1650004</name>
</gene>
<dbReference type="Proteomes" id="UP000238701">
    <property type="component" value="Unassembled WGS sequence"/>
</dbReference>
<accession>A0A2U3KAV8</accession>
<feature type="domain" description="Peptidase M24" evidence="1">
    <location>
        <begin position="135"/>
        <end position="336"/>
    </location>
</feature>
<dbReference type="Gene3D" id="3.40.350.10">
    <property type="entry name" value="Creatinase/prolidase N-terminal domain"/>
    <property type="match status" value="1"/>
</dbReference>
<dbReference type="Pfam" id="PF00557">
    <property type="entry name" value="Peptidase_M24"/>
    <property type="match status" value="1"/>
</dbReference>
<name>A0A2U3KAV8_9BACT</name>
<dbReference type="SUPFAM" id="SSF53092">
    <property type="entry name" value="Creatinase/prolidase N-terminal domain"/>
    <property type="match status" value="1"/>
</dbReference>
<dbReference type="SUPFAM" id="SSF55920">
    <property type="entry name" value="Creatinase/aminopeptidase"/>
    <property type="match status" value="1"/>
</dbReference>
<proteinExistence type="predicted"/>
<dbReference type="EMBL" id="OMOD01000074">
    <property type="protein sequence ID" value="SPF36802.1"/>
    <property type="molecule type" value="Genomic_DNA"/>
</dbReference>
<dbReference type="InterPro" id="IPR036005">
    <property type="entry name" value="Creatinase/aminopeptidase-like"/>
</dbReference>
<sequence>MEHENVDALIVCGNQYAGFEGAVLYVSGFEIVHRYVYVVLPLSGEPTLVFPREARWIGDKKKPWVKDHVWPDVPGQWIRDRAQERNWKRIGVYGMNFVMAVRDYRELANGPFELVPFDYQFDMARAVKSEEELAEIRDAMDIIVDGFWALVAAYEPGKTEAEIMAPAVERFFARGAGPRMMNILLSGSHGEAEASFKVPGHRVVAIDDLLLYSLEITGAGGYWVEFSRPLIRGKSSARTQAMAEAYPQALESARKLMRSGELASTVHRAVADTFAKHGFALGHLSGHSIGATMLEYPAIGAKSDVPLQENMIFSLHPQVVDQDGKVCLYTQDTYRIGKTEGECLADVPWKFYTGKERRPGNRA</sequence>
<organism evidence="2 3">
    <name type="scientific">Candidatus Sulfotelmatobacter kueseliae</name>
    <dbReference type="NCBI Taxonomy" id="2042962"/>
    <lineage>
        <taxon>Bacteria</taxon>
        <taxon>Pseudomonadati</taxon>
        <taxon>Acidobacteriota</taxon>
        <taxon>Terriglobia</taxon>
        <taxon>Terriglobales</taxon>
        <taxon>Candidatus Korobacteraceae</taxon>
        <taxon>Candidatus Sulfotelmatobacter</taxon>
    </lineage>
</organism>